<feature type="transmembrane region" description="Helical" evidence="12">
    <location>
        <begin position="12"/>
        <end position="33"/>
    </location>
</feature>
<evidence type="ECO:0000256" key="4">
    <source>
        <dbReference type="ARBA" id="ARBA00022617"/>
    </source>
</evidence>
<feature type="binding site" description="axial binding residue" evidence="10">
    <location>
        <position position="480"/>
    </location>
    <ligand>
        <name>heme</name>
        <dbReference type="ChEBI" id="CHEBI:30413"/>
    </ligand>
    <ligandPart>
        <name>Fe</name>
        <dbReference type="ChEBI" id="CHEBI:18248"/>
    </ligandPart>
</feature>
<evidence type="ECO:0000256" key="6">
    <source>
        <dbReference type="ARBA" id="ARBA00022848"/>
    </source>
</evidence>
<dbReference type="Pfam" id="PF00067">
    <property type="entry name" value="p450"/>
    <property type="match status" value="1"/>
</dbReference>
<keyword evidence="11" id="KW-0503">Monooxygenase</keyword>
<dbReference type="AlphaFoldDB" id="A0A7J7JTZ4"/>
<dbReference type="Proteomes" id="UP000593567">
    <property type="component" value="Unassembled WGS sequence"/>
</dbReference>
<keyword evidence="4 10" id="KW-0349">Heme</keyword>
<dbReference type="GO" id="GO:0005789">
    <property type="term" value="C:endoplasmic reticulum membrane"/>
    <property type="evidence" value="ECO:0007669"/>
    <property type="project" value="UniProtKB-SubCell"/>
</dbReference>
<dbReference type="InterPro" id="IPR050705">
    <property type="entry name" value="Cytochrome_P450_3A"/>
</dbReference>
<evidence type="ECO:0000256" key="5">
    <source>
        <dbReference type="ARBA" id="ARBA00022723"/>
    </source>
</evidence>
<dbReference type="PROSITE" id="PS00086">
    <property type="entry name" value="CYTOCHROME_P450"/>
    <property type="match status" value="1"/>
</dbReference>
<dbReference type="GO" id="GO:0008395">
    <property type="term" value="F:steroid hydroxylase activity"/>
    <property type="evidence" value="ECO:0007669"/>
    <property type="project" value="TreeGrafter"/>
</dbReference>
<evidence type="ECO:0000256" key="3">
    <source>
        <dbReference type="ARBA" id="ARBA00010617"/>
    </source>
</evidence>
<gene>
    <name evidence="13" type="ORF">EB796_012272</name>
</gene>
<protein>
    <submittedName>
        <fullName evidence="13">CYP3A4</fullName>
    </submittedName>
</protein>
<evidence type="ECO:0000256" key="11">
    <source>
        <dbReference type="RuleBase" id="RU000461"/>
    </source>
</evidence>
<organism evidence="13 14">
    <name type="scientific">Bugula neritina</name>
    <name type="common">Brown bryozoan</name>
    <name type="synonym">Sertularia neritina</name>
    <dbReference type="NCBI Taxonomy" id="10212"/>
    <lineage>
        <taxon>Eukaryota</taxon>
        <taxon>Metazoa</taxon>
        <taxon>Spiralia</taxon>
        <taxon>Lophotrochozoa</taxon>
        <taxon>Bryozoa</taxon>
        <taxon>Gymnolaemata</taxon>
        <taxon>Cheilostomatida</taxon>
        <taxon>Flustrina</taxon>
        <taxon>Buguloidea</taxon>
        <taxon>Bugulidae</taxon>
        <taxon>Bugula</taxon>
    </lineage>
</organism>
<dbReference type="PANTHER" id="PTHR24302">
    <property type="entry name" value="CYTOCHROME P450 FAMILY 3"/>
    <property type="match status" value="1"/>
</dbReference>
<dbReference type="InterPro" id="IPR001128">
    <property type="entry name" value="Cyt_P450"/>
</dbReference>
<comment type="similarity">
    <text evidence="3 11">Belongs to the cytochrome P450 family.</text>
</comment>
<evidence type="ECO:0000256" key="2">
    <source>
        <dbReference type="ARBA" id="ARBA00004406"/>
    </source>
</evidence>
<dbReference type="GO" id="GO:0016705">
    <property type="term" value="F:oxidoreductase activity, acting on paired donors, with incorporation or reduction of molecular oxygen"/>
    <property type="evidence" value="ECO:0007669"/>
    <property type="project" value="InterPro"/>
</dbReference>
<dbReference type="CDD" id="cd11055">
    <property type="entry name" value="CYP3A-like"/>
    <property type="match status" value="1"/>
</dbReference>
<dbReference type="InterPro" id="IPR017972">
    <property type="entry name" value="Cyt_P450_CS"/>
</dbReference>
<sequence length="540" mass="61441">MNIFGWDVPLWVSLTAIVITLLYWYGTATYGYFKSRGVPYKPAYIPFLGDVIEYLTVPHTIIQRRTMKRYPGKVYGTFQGRTPVLQVANAEFVKEITIKEFSSFTNRRDLVDEDSIAGNHIGMIRDDHWKHVRSLLSPTFTSGKLKQMYSVIQGCSDKFVKHLRSTKAEPIAIKNYTAGYTMDVIASTAFGLDIDSQERTDHPFIYHAKSFFFRPKDDRFSSKLSSFLGIVILLLCPKTLKRILARFVDVSFLGAETMEYFGNILNTVFSQTQSQLEKRKDFISMCSDKVVDLDKVDKDSIKVTNGKNGQLKMWVNNNSCQQIALNRLSKRDVLANAAIFISAGYETTGSTLEYFFYIMAVHPEIQHKLHTLIAEVVDENGECPYEDLKKLEYLDWCIDETMRMFSIATRLEREAKTDITVKGIPISKGDGVQIQIHALHYDPDYWTDPEKFNPDRFAPENQTEVQQYVFIPFGSGGRRCIGARLALLEMKVVIMKTLTAFSFQKSADTPEMKDIVFAPGFGALQTTTPLKVSAVPRKAV</sequence>
<keyword evidence="12" id="KW-0472">Membrane</keyword>
<keyword evidence="8 10" id="KW-0408">Iron</keyword>
<evidence type="ECO:0000256" key="1">
    <source>
        <dbReference type="ARBA" id="ARBA00004174"/>
    </source>
</evidence>
<evidence type="ECO:0000256" key="7">
    <source>
        <dbReference type="ARBA" id="ARBA00023002"/>
    </source>
</evidence>
<dbReference type="InterPro" id="IPR036396">
    <property type="entry name" value="Cyt_P450_sf"/>
</dbReference>
<proteinExistence type="inferred from homology"/>
<comment type="caution">
    <text evidence="13">The sequence shown here is derived from an EMBL/GenBank/DDBJ whole genome shotgun (WGS) entry which is preliminary data.</text>
</comment>
<dbReference type="PRINTS" id="PR00463">
    <property type="entry name" value="EP450I"/>
</dbReference>
<comment type="subcellular location">
    <subcellularLocation>
        <location evidence="2">Endoplasmic reticulum membrane</location>
        <topology evidence="2">Peripheral membrane protein</topology>
    </subcellularLocation>
    <subcellularLocation>
        <location evidence="1">Microsome membrane</location>
        <topology evidence="1">Peripheral membrane protein</topology>
    </subcellularLocation>
</comment>
<keyword evidence="5 10" id="KW-0479">Metal-binding</keyword>
<comment type="cofactor">
    <cofactor evidence="10">
        <name>heme</name>
        <dbReference type="ChEBI" id="CHEBI:30413"/>
    </cofactor>
</comment>
<dbReference type="EMBL" id="VXIV02001817">
    <property type="protein sequence ID" value="KAF6029393.1"/>
    <property type="molecule type" value="Genomic_DNA"/>
</dbReference>
<dbReference type="FunFam" id="1.10.630.10:FF:000042">
    <property type="entry name" value="Cytochrome P450"/>
    <property type="match status" value="1"/>
</dbReference>
<evidence type="ECO:0000256" key="9">
    <source>
        <dbReference type="ARBA" id="ARBA00043906"/>
    </source>
</evidence>
<evidence type="ECO:0000256" key="12">
    <source>
        <dbReference type="SAM" id="Phobius"/>
    </source>
</evidence>
<name>A0A7J7JTZ4_BUGNE</name>
<evidence type="ECO:0000256" key="8">
    <source>
        <dbReference type="ARBA" id="ARBA00023004"/>
    </source>
</evidence>
<dbReference type="GO" id="GO:0005506">
    <property type="term" value="F:iron ion binding"/>
    <property type="evidence" value="ECO:0007669"/>
    <property type="project" value="InterPro"/>
</dbReference>
<keyword evidence="6" id="KW-0492">Microsome</keyword>
<dbReference type="PANTHER" id="PTHR24302:SF15">
    <property type="entry name" value="FATTY-ACID PEROXYGENASE"/>
    <property type="match status" value="1"/>
</dbReference>
<comment type="function">
    <text evidence="9">Cytochromes P450 are a group of heme-thiolate monooxygenases. They oxidize a variety of structurally unrelated compounds, including steroids, fatty acids, and xenobiotics.</text>
</comment>
<keyword evidence="12" id="KW-0812">Transmembrane</keyword>
<accession>A0A7J7JTZ4</accession>
<evidence type="ECO:0000313" key="13">
    <source>
        <dbReference type="EMBL" id="KAF6029393.1"/>
    </source>
</evidence>
<evidence type="ECO:0000256" key="10">
    <source>
        <dbReference type="PIRSR" id="PIRSR602401-1"/>
    </source>
</evidence>
<keyword evidence="6" id="KW-0256">Endoplasmic reticulum</keyword>
<dbReference type="InterPro" id="IPR002401">
    <property type="entry name" value="Cyt_P450_E_grp-I"/>
</dbReference>
<keyword evidence="12" id="KW-1133">Transmembrane helix</keyword>
<evidence type="ECO:0000313" key="14">
    <source>
        <dbReference type="Proteomes" id="UP000593567"/>
    </source>
</evidence>
<keyword evidence="7 11" id="KW-0560">Oxidoreductase</keyword>
<dbReference type="SUPFAM" id="SSF48264">
    <property type="entry name" value="Cytochrome P450"/>
    <property type="match status" value="1"/>
</dbReference>
<keyword evidence="14" id="KW-1185">Reference proteome</keyword>
<reference evidence="13" key="1">
    <citation type="submission" date="2020-06" db="EMBL/GenBank/DDBJ databases">
        <title>Draft genome of Bugula neritina, a colonial animal packing powerful symbionts and potential medicines.</title>
        <authorList>
            <person name="Rayko M."/>
        </authorList>
    </citation>
    <scope>NUCLEOTIDE SEQUENCE [LARGE SCALE GENOMIC DNA]</scope>
    <source>
        <strain evidence="13">Kwan_BN1</strain>
    </source>
</reference>
<dbReference type="PRINTS" id="PR00385">
    <property type="entry name" value="P450"/>
</dbReference>
<dbReference type="Gene3D" id="1.10.630.10">
    <property type="entry name" value="Cytochrome P450"/>
    <property type="match status" value="1"/>
</dbReference>
<dbReference type="OrthoDB" id="2789670at2759"/>
<dbReference type="GO" id="GO:0020037">
    <property type="term" value="F:heme binding"/>
    <property type="evidence" value="ECO:0007669"/>
    <property type="project" value="InterPro"/>
</dbReference>